<dbReference type="Proteomes" id="UP001596166">
    <property type="component" value="Unassembled WGS sequence"/>
</dbReference>
<reference evidence="6" key="1">
    <citation type="journal article" date="2019" name="Int. J. Syst. Evol. Microbiol.">
        <title>The Global Catalogue of Microorganisms (GCM) 10K type strain sequencing project: providing services to taxonomists for standard genome sequencing and annotation.</title>
        <authorList>
            <consortium name="The Broad Institute Genomics Platform"/>
            <consortium name="The Broad Institute Genome Sequencing Center for Infectious Disease"/>
            <person name="Wu L."/>
            <person name="Ma J."/>
        </authorList>
    </citation>
    <scope>NUCLEOTIDE SEQUENCE [LARGE SCALE GENOMIC DNA]</scope>
    <source>
        <strain evidence="6">CCUG 58760</strain>
    </source>
</reference>
<dbReference type="CDD" id="cd00383">
    <property type="entry name" value="trans_reg_C"/>
    <property type="match status" value="1"/>
</dbReference>
<dbReference type="SUPFAM" id="SSF52540">
    <property type="entry name" value="P-loop containing nucleoside triphosphate hydrolases"/>
    <property type="match status" value="1"/>
</dbReference>
<evidence type="ECO:0000313" key="5">
    <source>
        <dbReference type="EMBL" id="MFC5357225.1"/>
    </source>
</evidence>
<dbReference type="SMART" id="SM00382">
    <property type="entry name" value="AAA"/>
    <property type="match status" value="1"/>
</dbReference>
<dbReference type="SMART" id="SM00862">
    <property type="entry name" value="Trans_reg_C"/>
    <property type="match status" value="1"/>
</dbReference>
<dbReference type="InterPro" id="IPR058852">
    <property type="entry name" value="HTH_77"/>
</dbReference>
<dbReference type="InterPro" id="IPR016032">
    <property type="entry name" value="Sig_transdc_resp-reg_C-effctor"/>
</dbReference>
<dbReference type="SUPFAM" id="SSF48452">
    <property type="entry name" value="TPR-like"/>
    <property type="match status" value="1"/>
</dbReference>
<protein>
    <submittedName>
        <fullName evidence="5">ATP-binding protein</fullName>
    </submittedName>
</protein>
<gene>
    <name evidence="5" type="ORF">ACFPMG_19620</name>
</gene>
<keyword evidence="5" id="KW-0067">ATP-binding</keyword>
<dbReference type="PRINTS" id="PR00364">
    <property type="entry name" value="DISEASERSIST"/>
</dbReference>
<feature type="coiled-coil region" evidence="3">
    <location>
        <begin position="870"/>
        <end position="897"/>
    </location>
</feature>
<dbReference type="InterPro" id="IPR001867">
    <property type="entry name" value="OmpR/PhoB-type_DNA-bd"/>
</dbReference>
<comment type="caution">
    <text evidence="5">The sequence shown here is derived from an EMBL/GenBank/DDBJ whole genome shotgun (WGS) entry which is preliminary data.</text>
</comment>
<dbReference type="PANTHER" id="PTHR47691">
    <property type="entry name" value="REGULATOR-RELATED"/>
    <property type="match status" value="1"/>
</dbReference>
<feature type="DNA-binding region" description="OmpR/PhoB-type" evidence="2">
    <location>
        <begin position="13"/>
        <end position="110"/>
    </location>
</feature>
<dbReference type="EMBL" id="JBHSLC010000041">
    <property type="protein sequence ID" value="MFC5357225.1"/>
    <property type="molecule type" value="Genomic_DNA"/>
</dbReference>
<dbReference type="InterPro" id="IPR003593">
    <property type="entry name" value="AAA+_ATPase"/>
</dbReference>
<keyword evidence="6" id="KW-1185">Reference proteome</keyword>
<feature type="domain" description="OmpR/PhoB-type" evidence="4">
    <location>
        <begin position="13"/>
        <end position="110"/>
    </location>
</feature>
<dbReference type="GO" id="GO:0005524">
    <property type="term" value="F:ATP binding"/>
    <property type="evidence" value="ECO:0007669"/>
    <property type="project" value="UniProtKB-KW"/>
</dbReference>
<evidence type="ECO:0000259" key="4">
    <source>
        <dbReference type="PROSITE" id="PS51755"/>
    </source>
</evidence>
<dbReference type="Gene3D" id="3.40.50.300">
    <property type="entry name" value="P-loop containing nucleotide triphosphate hydrolases"/>
    <property type="match status" value="1"/>
</dbReference>
<proteinExistence type="predicted"/>
<organism evidence="5 6">
    <name type="scientific">Azospirillum himalayense</name>
    <dbReference type="NCBI Taxonomy" id="654847"/>
    <lineage>
        <taxon>Bacteria</taxon>
        <taxon>Pseudomonadati</taxon>
        <taxon>Pseudomonadota</taxon>
        <taxon>Alphaproteobacteria</taxon>
        <taxon>Rhodospirillales</taxon>
        <taxon>Azospirillaceae</taxon>
        <taxon>Azospirillum</taxon>
    </lineage>
</organism>
<evidence type="ECO:0000313" key="6">
    <source>
        <dbReference type="Proteomes" id="UP001596166"/>
    </source>
</evidence>
<dbReference type="InterPro" id="IPR027417">
    <property type="entry name" value="P-loop_NTPase"/>
</dbReference>
<dbReference type="Gene3D" id="1.10.10.10">
    <property type="entry name" value="Winged helix-like DNA-binding domain superfamily/Winged helix DNA-binding domain"/>
    <property type="match status" value="1"/>
</dbReference>
<dbReference type="Pfam" id="PF00931">
    <property type="entry name" value="NB-ARC"/>
    <property type="match status" value="1"/>
</dbReference>
<dbReference type="InterPro" id="IPR002182">
    <property type="entry name" value="NB-ARC"/>
</dbReference>
<dbReference type="CDD" id="cd00009">
    <property type="entry name" value="AAA"/>
    <property type="match status" value="1"/>
</dbReference>
<dbReference type="PANTHER" id="PTHR47691:SF3">
    <property type="entry name" value="HTH-TYPE TRANSCRIPTIONAL REGULATOR RV0890C-RELATED"/>
    <property type="match status" value="1"/>
</dbReference>
<dbReference type="PROSITE" id="PS51755">
    <property type="entry name" value="OMPR_PHOB"/>
    <property type="match status" value="1"/>
</dbReference>
<dbReference type="Pfam" id="PF25872">
    <property type="entry name" value="HTH_77"/>
    <property type="match status" value="1"/>
</dbReference>
<dbReference type="InterPro" id="IPR036388">
    <property type="entry name" value="WH-like_DNA-bd_sf"/>
</dbReference>
<dbReference type="RefSeq" id="WP_376996755.1">
    <property type="nucleotide sequence ID" value="NZ_JBHSLC010000041.1"/>
</dbReference>
<dbReference type="InterPro" id="IPR011990">
    <property type="entry name" value="TPR-like_helical_dom_sf"/>
</dbReference>
<evidence type="ECO:0000256" key="2">
    <source>
        <dbReference type="PROSITE-ProRule" id="PRU01091"/>
    </source>
</evidence>
<keyword evidence="1 2" id="KW-0238">DNA-binding</keyword>
<accession>A0ABW0G811</accession>
<name>A0ABW0G811_9PROT</name>
<dbReference type="SUPFAM" id="SSF46894">
    <property type="entry name" value="C-terminal effector domain of the bipartite response regulators"/>
    <property type="match status" value="1"/>
</dbReference>
<keyword evidence="3" id="KW-0175">Coiled coil</keyword>
<evidence type="ECO:0000256" key="3">
    <source>
        <dbReference type="SAM" id="Coils"/>
    </source>
</evidence>
<sequence length="959" mass="104429">MADMHAEPPNANCLAYVFGPFRLLPNRQLLLRDGAAVRIGGRALDILTLLVSRPGEVVGKKELIDFCWPDTFVHEDNLKVNIASLRRSLGSDSDEPYIATVAGRGYRFVASVDIDRAQPPATPASPAPSKGLPTRPLALGRDREIARIASALADRHHVSIVGPGGVGKTTVAIAVAHQEVPNYADGVYFIDLSCVGDPQYVPSAVAAGVLVRPHSANTLADMAEALRGKRVLIVLDNCEHLLSAAATVVDRLLDAIPTIRILATSREPLRTGLERVYRLPPLDVPAVGGVKTAEHALTFAAVQLFVARAQERGVYVLSDADAPLVSAICHRLDGIALAIELTASKAATFGVPALLSMLEQRFLLLSNDARTAPFRQQTLLATLDWSYRLLSDDEASLLRFLSVFTGTFRIEDVVAMAKAPGFDALATVDTLERLTQKSMVSADYKDGALSYRLLETTRAYVLERQMDAGERDGALEHHARHILTLYERAAEERGWRAKRDWMSDYICRVDDLRNALTWAFGPTGDRLLGIRLTVAAIPLWMEMSALGEMQSRIEHAWQVVNDMKDCPADLVMKLVAARASGMSFAHHLAPSIEGVWQECHLLGCETGNVEYQLHGLWGLAAYLIYVGRPLEGIDTLHRFLAIAEAAGDGPALAEGNRMMGMAEIYIGKIASARRRLEALAAGQPRSTDPVRFARFQAERGAHVQCSLAIAFWISGEPDRAMQVARSAVARAEATGHVVSQSNVLAVCAIPISLWTDDLASAATFLAMLEANGRHEDIGIWREVCRFFKSALSAKQRKIGAAADMKARLQDLIAARNLLRAPMHYSMVAEALLDAGAVDEARETIKEAGRLAQDQVANWCMPEILRVGGMIATAADNADEAERLLKRAVDKAEEIGALTLELRAATALSEILEANRRHSEASDLLAACCAKFSDTTDYAQLAAARDRLRRLRRCGRLAWG</sequence>
<dbReference type="Pfam" id="PF00486">
    <property type="entry name" value="Trans_reg_C"/>
    <property type="match status" value="1"/>
</dbReference>
<keyword evidence="5" id="KW-0547">Nucleotide-binding</keyword>
<evidence type="ECO:0000256" key="1">
    <source>
        <dbReference type="ARBA" id="ARBA00023125"/>
    </source>
</evidence>